<name>A0A2X4TPL8_9NOCA</name>
<proteinExistence type="inferred from homology"/>
<dbReference type="GO" id="GO:0003697">
    <property type="term" value="F:single-stranded DNA binding"/>
    <property type="evidence" value="ECO:0007669"/>
    <property type="project" value="InterPro"/>
</dbReference>
<feature type="region of interest" description="Disordered" evidence="9">
    <location>
        <begin position="246"/>
        <end position="269"/>
    </location>
</feature>
<evidence type="ECO:0000256" key="8">
    <source>
        <dbReference type="RuleBase" id="RU364100"/>
    </source>
</evidence>
<organism evidence="10 11">
    <name type="scientific">Rhodococcus coprophilus</name>
    <dbReference type="NCBI Taxonomy" id="38310"/>
    <lineage>
        <taxon>Bacteria</taxon>
        <taxon>Bacillati</taxon>
        <taxon>Actinomycetota</taxon>
        <taxon>Actinomycetes</taxon>
        <taxon>Mycobacteriales</taxon>
        <taxon>Nocardiaceae</taxon>
        <taxon>Rhodococcus</taxon>
    </lineage>
</organism>
<dbReference type="GO" id="GO:0006508">
    <property type="term" value="P:proteolysis"/>
    <property type="evidence" value="ECO:0007669"/>
    <property type="project" value="UniProtKB-KW"/>
</dbReference>
<dbReference type="Gene3D" id="3.90.1680.10">
    <property type="entry name" value="SOS response associated peptidase-like"/>
    <property type="match status" value="1"/>
</dbReference>
<reference evidence="10 11" key="1">
    <citation type="submission" date="2018-06" db="EMBL/GenBank/DDBJ databases">
        <authorList>
            <consortium name="Pathogen Informatics"/>
            <person name="Doyle S."/>
        </authorList>
    </citation>
    <scope>NUCLEOTIDE SEQUENCE [LARGE SCALE GENOMIC DNA]</scope>
    <source>
        <strain evidence="10 11">NCTC10994</strain>
    </source>
</reference>
<keyword evidence="3" id="KW-0227">DNA damage</keyword>
<evidence type="ECO:0000256" key="5">
    <source>
        <dbReference type="ARBA" id="ARBA00023124"/>
    </source>
</evidence>
<evidence type="ECO:0000256" key="1">
    <source>
        <dbReference type="ARBA" id="ARBA00008136"/>
    </source>
</evidence>
<evidence type="ECO:0000256" key="9">
    <source>
        <dbReference type="SAM" id="MobiDB-lite"/>
    </source>
</evidence>
<keyword evidence="5" id="KW-0190">Covalent protein-DNA linkage</keyword>
<dbReference type="EMBL" id="LS483468">
    <property type="protein sequence ID" value="SQI28853.1"/>
    <property type="molecule type" value="Genomic_DNA"/>
</dbReference>
<dbReference type="InterPro" id="IPR036590">
    <property type="entry name" value="SRAP-like"/>
</dbReference>
<dbReference type="STRING" id="1219011.GCA_001895045_00326"/>
<evidence type="ECO:0000256" key="3">
    <source>
        <dbReference type="ARBA" id="ARBA00022763"/>
    </source>
</evidence>
<keyword evidence="4 8" id="KW-0378">Hydrolase</keyword>
<evidence type="ECO:0000256" key="4">
    <source>
        <dbReference type="ARBA" id="ARBA00022801"/>
    </source>
</evidence>
<dbReference type="AlphaFoldDB" id="A0A2X4TPL8"/>
<evidence type="ECO:0000256" key="6">
    <source>
        <dbReference type="ARBA" id="ARBA00023125"/>
    </source>
</evidence>
<dbReference type="PANTHER" id="PTHR13604:SF0">
    <property type="entry name" value="ABASIC SITE PROCESSING PROTEIN HMCES"/>
    <property type="match status" value="1"/>
</dbReference>
<keyword evidence="11" id="KW-1185">Reference proteome</keyword>
<keyword evidence="2 8" id="KW-0645">Protease</keyword>
<dbReference type="GO" id="GO:0016829">
    <property type="term" value="F:lyase activity"/>
    <property type="evidence" value="ECO:0007669"/>
    <property type="project" value="UniProtKB-KW"/>
</dbReference>
<evidence type="ECO:0000256" key="2">
    <source>
        <dbReference type="ARBA" id="ARBA00022670"/>
    </source>
</evidence>
<keyword evidence="6" id="KW-0238">DNA-binding</keyword>
<dbReference type="GO" id="GO:0008233">
    <property type="term" value="F:peptidase activity"/>
    <property type="evidence" value="ECO:0007669"/>
    <property type="project" value="UniProtKB-KW"/>
</dbReference>
<dbReference type="PANTHER" id="PTHR13604">
    <property type="entry name" value="DC12-RELATED"/>
    <property type="match status" value="1"/>
</dbReference>
<gene>
    <name evidence="10" type="primary">yedK_1</name>
    <name evidence="10" type="ORF">NCTC10994_00606</name>
</gene>
<feature type="region of interest" description="Disordered" evidence="9">
    <location>
        <begin position="1"/>
        <end position="26"/>
    </location>
</feature>
<accession>A0A2X4TPL8</accession>
<evidence type="ECO:0000313" key="11">
    <source>
        <dbReference type="Proteomes" id="UP000249091"/>
    </source>
</evidence>
<dbReference type="SUPFAM" id="SSF143081">
    <property type="entry name" value="BB1717-like"/>
    <property type="match status" value="1"/>
</dbReference>
<evidence type="ECO:0000313" key="10">
    <source>
        <dbReference type="EMBL" id="SQI28853.1"/>
    </source>
</evidence>
<dbReference type="Proteomes" id="UP000249091">
    <property type="component" value="Chromosome 1"/>
</dbReference>
<evidence type="ECO:0000256" key="7">
    <source>
        <dbReference type="ARBA" id="ARBA00023239"/>
    </source>
</evidence>
<dbReference type="GO" id="GO:0106300">
    <property type="term" value="P:protein-DNA covalent cross-linking repair"/>
    <property type="evidence" value="ECO:0007669"/>
    <property type="project" value="InterPro"/>
</dbReference>
<dbReference type="KEGG" id="rcr:NCTC10994_00606"/>
<feature type="compositionally biased region" description="Polar residues" evidence="9">
    <location>
        <begin position="251"/>
        <end position="261"/>
    </location>
</feature>
<keyword evidence="7" id="KW-0456">Lyase</keyword>
<sequence length="269" mass="30074">MTMCAEAPRAQADRVPSGHENSYRQPTERDVVCGRYASTSTREDLLATYDAAAAVGEELPPSYNVAPTQRVNAVLVRTPRDDPDADPVRLVSSRLHWGLVPSWAKDPKIGARMINARSETITQKPAFKAAASRRRCILPADGYYEWMKNEDGKKIPFFLHGDAPISMAGLYELWPNPELPEGDPERWLWTCTVLTRPATDAAGHIHDRSPVVLPETFVDPWLDTTLTDRDDVDALLDSIPEPRLEPYEVSTAVNSPRNNTPDLLRPVHR</sequence>
<protein>
    <recommendedName>
        <fullName evidence="8">Abasic site processing protein</fullName>
        <ecNumber evidence="8">3.4.-.-</ecNumber>
    </recommendedName>
</protein>
<dbReference type="InterPro" id="IPR003738">
    <property type="entry name" value="SRAP"/>
</dbReference>
<comment type="similarity">
    <text evidence="1 8">Belongs to the SOS response-associated peptidase family.</text>
</comment>
<dbReference type="Pfam" id="PF02586">
    <property type="entry name" value="SRAP"/>
    <property type="match status" value="1"/>
</dbReference>
<dbReference type="EC" id="3.4.-.-" evidence="8"/>